<sequence>MCYSVQTTSAKSKLASPKASALRAPVIRIHPPTFKTSGLNNNDQSRPSSRSSSLASSGTCTSVPSTISTTPSTSASSSITNSSSTNNQKMLKMKFFTGNKDKNFLHSSIVLFTIYLND</sequence>
<name>A0A1I9FZY2_BRUMA</name>
<accession>A0A1I9FZY2</accession>
<dbReference type="EMBL" id="LN856237">
    <property type="protein sequence ID" value="CDP91305.1"/>
    <property type="molecule type" value="Genomic_DNA"/>
</dbReference>
<feature type="compositionally biased region" description="Low complexity" evidence="1">
    <location>
        <begin position="9"/>
        <end position="25"/>
    </location>
</feature>
<reference evidence="2" key="1">
    <citation type="journal article" date="2007" name="Science">
        <title>Draft genome of the filarial nematode parasite Brugia malayi.</title>
        <authorList>
            <person name="Ghedin E."/>
            <person name="Wang S."/>
            <person name="Spiro D."/>
            <person name="Caler E."/>
            <person name="Zhao Q."/>
            <person name="Crabtree J."/>
            <person name="Allen J.E."/>
            <person name="Delcher A.L."/>
            <person name="Guiliano D.B."/>
            <person name="Miranda-Saavedra D."/>
            <person name="Angiuoli S.V."/>
            <person name="Creasy T."/>
            <person name="Amedeo P."/>
            <person name="Haas B."/>
            <person name="El-Sayed N.M."/>
            <person name="Wortman J.R."/>
            <person name="Feldblyum T."/>
            <person name="Tallon L."/>
            <person name="Schatz M."/>
            <person name="Shumway M."/>
            <person name="Koo H."/>
            <person name="Salzberg S.L."/>
            <person name="Schobel S."/>
            <person name="Pertea M."/>
            <person name="Pop M."/>
            <person name="White O."/>
            <person name="Barton G.J."/>
            <person name="Carlow C.K."/>
            <person name="Crawford M.J."/>
            <person name="Daub J."/>
            <person name="Dimmic M.W."/>
            <person name="Estes C.F."/>
            <person name="Foster J.M."/>
            <person name="Ganatra M."/>
            <person name="Gregory W.F."/>
            <person name="Johnson N.M."/>
            <person name="Jin J."/>
            <person name="Komuniecki R."/>
            <person name="Korf I."/>
            <person name="Kumar S."/>
            <person name="Laney S."/>
            <person name="Li B.W."/>
            <person name="Li W."/>
            <person name="Lindblom T.H."/>
            <person name="Lustigman S."/>
            <person name="Ma D."/>
            <person name="Maina C.V."/>
            <person name="Martin D.M."/>
            <person name="McCarter J.P."/>
            <person name="McReynolds L."/>
            <person name="Mitreva M."/>
            <person name="Nutman T.B."/>
            <person name="Parkinson J."/>
            <person name="Peregrin-Alvarez J.M."/>
            <person name="Poole C."/>
            <person name="Ren Q."/>
            <person name="Saunders L."/>
            <person name="Sluder A.E."/>
            <person name="Smith K."/>
            <person name="Stanke M."/>
            <person name="Unnasch T.R."/>
            <person name="Ware J."/>
            <person name="Wei A.D."/>
            <person name="Weil G."/>
            <person name="Williams D.J."/>
            <person name="Zhang Y."/>
            <person name="Williams S.A."/>
            <person name="Fraser-Liggett C."/>
            <person name="Slatko B."/>
            <person name="Blaxter M.L."/>
            <person name="Scott A.L."/>
        </authorList>
    </citation>
    <scope>NUCLEOTIDE SEQUENCE</scope>
    <source>
        <strain evidence="2">FR3</strain>
    </source>
</reference>
<feature type="region of interest" description="Disordered" evidence="1">
    <location>
        <begin position="1"/>
        <end position="85"/>
    </location>
</feature>
<dbReference type="AlphaFoldDB" id="A0A1I9FZY2"/>
<feature type="compositionally biased region" description="Polar residues" evidence="1">
    <location>
        <begin position="34"/>
        <end position="44"/>
    </location>
</feature>
<protein>
    <submittedName>
        <fullName evidence="2">Bm154</fullName>
    </submittedName>
</protein>
<evidence type="ECO:0000313" key="2">
    <source>
        <dbReference type="EMBL" id="CDP91305.1"/>
    </source>
</evidence>
<gene>
    <name evidence="2" type="primary">Bm154</name>
    <name evidence="2" type="ORF">BM_Bm154</name>
</gene>
<feature type="compositionally biased region" description="Low complexity" evidence="1">
    <location>
        <begin position="45"/>
        <end position="85"/>
    </location>
</feature>
<evidence type="ECO:0000256" key="1">
    <source>
        <dbReference type="SAM" id="MobiDB-lite"/>
    </source>
</evidence>
<reference evidence="2" key="2">
    <citation type="submission" date="2012-12" db="EMBL/GenBank/DDBJ databases">
        <authorList>
            <consortium name="WormBase Consortium"/>
            <person name="Ghedin E."/>
            <person name="Paulini M."/>
        </authorList>
    </citation>
    <scope>NUCLEOTIDE SEQUENCE</scope>
    <source>
        <strain evidence="2">FR3</strain>
    </source>
</reference>
<organism evidence="2">
    <name type="scientific">Brugia malayi</name>
    <name type="common">Filarial nematode worm</name>
    <dbReference type="NCBI Taxonomy" id="6279"/>
    <lineage>
        <taxon>Eukaryota</taxon>
        <taxon>Metazoa</taxon>
        <taxon>Ecdysozoa</taxon>
        <taxon>Nematoda</taxon>
        <taxon>Chromadorea</taxon>
        <taxon>Rhabditida</taxon>
        <taxon>Spirurina</taxon>
        <taxon>Spiruromorpha</taxon>
        <taxon>Filarioidea</taxon>
        <taxon>Onchocercidae</taxon>
        <taxon>Brugia</taxon>
    </lineage>
</organism>
<proteinExistence type="predicted"/>